<name>A0AAU9TS50_EUPED</name>
<comment type="caution">
    <text evidence="2">The sequence shown here is derived from an EMBL/GenBank/DDBJ whole genome shotgun (WGS) entry which is preliminary data.</text>
</comment>
<dbReference type="Proteomes" id="UP001153954">
    <property type="component" value="Unassembled WGS sequence"/>
</dbReference>
<evidence type="ECO:0000313" key="2">
    <source>
        <dbReference type="EMBL" id="CAH2089986.1"/>
    </source>
</evidence>
<dbReference type="EMBL" id="CAKOGL010000009">
    <property type="protein sequence ID" value="CAH2089986.1"/>
    <property type="molecule type" value="Genomic_DNA"/>
</dbReference>
<evidence type="ECO:0000259" key="1">
    <source>
        <dbReference type="Pfam" id="PF14529"/>
    </source>
</evidence>
<sequence>MNVLKYDYDILILVETWLNDSIFDCEFLDARYNIFRRDRSSTSSSLYKKEGGGVCIAVNKNIKVTRKIKWESECEDVWLTLSSGDADGTEPFLNICAVYIPPPVNQDYLKTFLSSVTKAISSMTNTSTAIIFGDFNLTNIIWEYDEHLSAYIPLPCNNTTDNIFMDEMQFNNLYQCNHVRNNNNRILDLILTDSPTRLKISECLSPLTNLDVHHPALEINFNMIQVERSLKSNRTPRLNFNKSDYQKINKEIATVNWWDRWKDMDVEEMVGDFYTILNSIIEMYTPYSRPHNEKYPNWFTIPLIKCTREKLKFHKKYKKYGNPRDKDTFNLLRNRYDNMLKECYKIFKENAANTIRFQPKKIWSFVKSQKSNNLSIPNQMHLDDRVAAGGQEIADLFSEYFQSVYTLHKNYIAGDCDPVLEENIDNVFNMGLPYMSLKNEIKCEHFEMVITKAKLNIKMDEEIN</sequence>
<protein>
    <recommendedName>
        <fullName evidence="1">Endonuclease/exonuclease/phosphatase domain-containing protein</fullName>
    </recommendedName>
</protein>
<dbReference type="InterPro" id="IPR036691">
    <property type="entry name" value="Endo/exonu/phosph_ase_sf"/>
</dbReference>
<reference evidence="2" key="1">
    <citation type="submission" date="2022-03" db="EMBL/GenBank/DDBJ databases">
        <authorList>
            <person name="Tunstrom K."/>
        </authorList>
    </citation>
    <scope>NUCLEOTIDE SEQUENCE</scope>
</reference>
<proteinExistence type="predicted"/>
<dbReference type="GO" id="GO:0003824">
    <property type="term" value="F:catalytic activity"/>
    <property type="evidence" value="ECO:0007669"/>
    <property type="project" value="InterPro"/>
</dbReference>
<dbReference type="InterPro" id="IPR005135">
    <property type="entry name" value="Endo/exonuclease/phosphatase"/>
</dbReference>
<feature type="domain" description="Endonuclease/exonuclease/phosphatase" evidence="1">
    <location>
        <begin position="94"/>
        <end position="206"/>
    </location>
</feature>
<evidence type="ECO:0000313" key="3">
    <source>
        <dbReference type="Proteomes" id="UP001153954"/>
    </source>
</evidence>
<keyword evidence="3" id="KW-1185">Reference proteome</keyword>
<dbReference type="PANTHER" id="PTHR33395:SF22">
    <property type="entry name" value="REVERSE TRANSCRIPTASE DOMAIN-CONTAINING PROTEIN"/>
    <property type="match status" value="1"/>
</dbReference>
<dbReference type="AlphaFoldDB" id="A0AAU9TS50"/>
<accession>A0AAU9TS50</accession>
<dbReference type="SUPFAM" id="SSF56219">
    <property type="entry name" value="DNase I-like"/>
    <property type="match status" value="1"/>
</dbReference>
<organism evidence="2 3">
    <name type="scientific">Euphydryas editha</name>
    <name type="common">Edith's checkerspot</name>
    <dbReference type="NCBI Taxonomy" id="104508"/>
    <lineage>
        <taxon>Eukaryota</taxon>
        <taxon>Metazoa</taxon>
        <taxon>Ecdysozoa</taxon>
        <taxon>Arthropoda</taxon>
        <taxon>Hexapoda</taxon>
        <taxon>Insecta</taxon>
        <taxon>Pterygota</taxon>
        <taxon>Neoptera</taxon>
        <taxon>Endopterygota</taxon>
        <taxon>Lepidoptera</taxon>
        <taxon>Glossata</taxon>
        <taxon>Ditrysia</taxon>
        <taxon>Papilionoidea</taxon>
        <taxon>Nymphalidae</taxon>
        <taxon>Nymphalinae</taxon>
        <taxon>Euphydryas</taxon>
    </lineage>
</organism>
<dbReference type="PANTHER" id="PTHR33395">
    <property type="entry name" value="TRANSCRIPTASE, PUTATIVE-RELATED-RELATED"/>
    <property type="match status" value="1"/>
</dbReference>
<gene>
    <name evidence="2" type="ORF">EEDITHA_LOCUS5988</name>
</gene>
<dbReference type="Pfam" id="PF14529">
    <property type="entry name" value="Exo_endo_phos_2"/>
    <property type="match status" value="1"/>
</dbReference>
<dbReference type="Gene3D" id="3.60.10.10">
    <property type="entry name" value="Endonuclease/exonuclease/phosphatase"/>
    <property type="match status" value="1"/>
</dbReference>